<dbReference type="InterPro" id="IPR041675">
    <property type="entry name" value="PH_5"/>
</dbReference>
<dbReference type="InterPro" id="IPR052233">
    <property type="entry name" value="Rho-type_GEFs"/>
</dbReference>
<keyword evidence="7" id="KW-1185">Reference proteome</keyword>
<dbReference type="Gene3D" id="1.20.900.10">
    <property type="entry name" value="Dbl homology (DH) domain"/>
    <property type="match status" value="1"/>
</dbReference>
<feature type="region of interest" description="Disordered" evidence="3">
    <location>
        <begin position="68"/>
        <end position="97"/>
    </location>
</feature>
<name>A0A8H7PDP0_MORIS</name>
<dbReference type="CDD" id="cd00160">
    <property type="entry name" value="RhoGEF"/>
    <property type="match status" value="1"/>
</dbReference>
<dbReference type="SMART" id="SM00325">
    <property type="entry name" value="RhoGEF"/>
    <property type="match status" value="1"/>
</dbReference>
<dbReference type="PANTHER" id="PTHR46572">
    <property type="entry name" value="RHO1 GDP-GTP EXCHANGE PROTEIN 1-RELATED"/>
    <property type="match status" value="1"/>
</dbReference>
<dbReference type="Pfam" id="PF00780">
    <property type="entry name" value="CNH"/>
    <property type="match status" value="1"/>
</dbReference>
<organism evidence="6 7">
    <name type="scientific">Mortierella isabellina</name>
    <name type="common">Filamentous fungus</name>
    <name type="synonym">Umbelopsis isabellina</name>
    <dbReference type="NCBI Taxonomy" id="91625"/>
    <lineage>
        <taxon>Eukaryota</taxon>
        <taxon>Fungi</taxon>
        <taxon>Fungi incertae sedis</taxon>
        <taxon>Mucoromycota</taxon>
        <taxon>Mucoromycotina</taxon>
        <taxon>Umbelopsidomycetes</taxon>
        <taxon>Umbelopsidales</taxon>
        <taxon>Umbelopsidaceae</taxon>
        <taxon>Umbelopsis</taxon>
    </lineage>
</organism>
<feature type="domain" description="DH" evidence="4">
    <location>
        <begin position="507"/>
        <end position="694"/>
    </location>
</feature>
<dbReference type="GO" id="GO:0005085">
    <property type="term" value="F:guanyl-nucleotide exchange factor activity"/>
    <property type="evidence" value="ECO:0007669"/>
    <property type="project" value="UniProtKB-KW"/>
</dbReference>
<dbReference type="Gene3D" id="2.30.29.30">
    <property type="entry name" value="Pleckstrin-homology domain (PH domain)/Phosphotyrosine-binding domain (PTB)"/>
    <property type="match status" value="1"/>
</dbReference>
<feature type="region of interest" description="Disordered" evidence="3">
    <location>
        <begin position="1244"/>
        <end position="1264"/>
    </location>
</feature>
<dbReference type="Gene3D" id="1.10.10.10">
    <property type="entry name" value="Winged helix-like DNA-binding domain superfamily/Winged helix DNA-binding domain"/>
    <property type="match status" value="1"/>
</dbReference>
<dbReference type="Pfam" id="PF00621">
    <property type="entry name" value="RhoGEF"/>
    <property type="match status" value="1"/>
</dbReference>
<gene>
    <name evidence="6" type="ORF">INT43_001480</name>
</gene>
<feature type="compositionally biased region" description="Polar residues" evidence="3">
    <location>
        <begin position="68"/>
        <end position="77"/>
    </location>
</feature>
<proteinExistence type="predicted"/>
<dbReference type="SUPFAM" id="SSF46785">
    <property type="entry name" value="Winged helix' DNA-binding domain"/>
    <property type="match status" value="1"/>
</dbReference>
<evidence type="ECO:0000256" key="2">
    <source>
        <dbReference type="ARBA" id="ARBA00022658"/>
    </source>
</evidence>
<dbReference type="InterPro" id="IPR035899">
    <property type="entry name" value="DBL_dom_sf"/>
</dbReference>
<dbReference type="GO" id="GO:0035556">
    <property type="term" value="P:intracellular signal transduction"/>
    <property type="evidence" value="ECO:0007669"/>
    <property type="project" value="InterPro"/>
</dbReference>
<dbReference type="OrthoDB" id="2272012at2759"/>
<dbReference type="AlphaFoldDB" id="A0A8H7PDP0"/>
<feature type="compositionally biased region" description="Polar residues" evidence="3">
    <location>
        <begin position="206"/>
        <end position="216"/>
    </location>
</feature>
<feature type="domain" description="CNH" evidence="5">
    <location>
        <begin position="896"/>
        <end position="1199"/>
    </location>
</feature>
<evidence type="ECO:0000259" key="4">
    <source>
        <dbReference type="PROSITE" id="PS50010"/>
    </source>
</evidence>
<dbReference type="InterPro" id="IPR011993">
    <property type="entry name" value="PH-like_dom_sf"/>
</dbReference>
<feature type="compositionally biased region" description="Polar residues" evidence="3">
    <location>
        <begin position="22"/>
        <end position="33"/>
    </location>
</feature>
<dbReference type="SMART" id="SM00049">
    <property type="entry name" value="DEP"/>
    <property type="match status" value="1"/>
</dbReference>
<feature type="region of interest" description="Disordered" evidence="3">
    <location>
        <begin position="115"/>
        <end position="148"/>
    </location>
</feature>
<dbReference type="SUPFAM" id="SSF50729">
    <property type="entry name" value="PH domain-like"/>
    <property type="match status" value="1"/>
</dbReference>
<evidence type="ECO:0000256" key="1">
    <source>
        <dbReference type="ARBA" id="ARBA00022553"/>
    </source>
</evidence>
<dbReference type="Pfam" id="PF00610">
    <property type="entry name" value="DEP"/>
    <property type="match status" value="1"/>
</dbReference>
<dbReference type="PROSITE" id="PS50219">
    <property type="entry name" value="CNH"/>
    <property type="match status" value="1"/>
</dbReference>
<dbReference type="PANTHER" id="PTHR46572:SF2">
    <property type="entry name" value="RHO1 GDP-GTP EXCHANGE PROTEIN 1-RELATED"/>
    <property type="match status" value="1"/>
</dbReference>
<dbReference type="Proteomes" id="UP000654370">
    <property type="component" value="Unassembled WGS sequence"/>
</dbReference>
<evidence type="ECO:0000259" key="5">
    <source>
        <dbReference type="PROSITE" id="PS50219"/>
    </source>
</evidence>
<dbReference type="SMART" id="SM00036">
    <property type="entry name" value="CNH"/>
    <property type="match status" value="1"/>
</dbReference>
<dbReference type="InterPro" id="IPR036390">
    <property type="entry name" value="WH_DNA-bd_sf"/>
</dbReference>
<dbReference type="InterPro" id="IPR001180">
    <property type="entry name" value="CNH_dom"/>
</dbReference>
<dbReference type="SUPFAM" id="SSF48065">
    <property type="entry name" value="DBL homology domain (DH-domain)"/>
    <property type="match status" value="1"/>
</dbReference>
<comment type="caution">
    <text evidence="6">The sequence shown here is derived from an EMBL/GenBank/DDBJ whole genome shotgun (WGS) entry which is preliminary data.</text>
</comment>
<evidence type="ECO:0000313" key="7">
    <source>
        <dbReference type="Proteomes" id="UP000654370"/>
    </source>
</evidence>
<feature type="region of interest" description="Disordered" evidence="3">
    <location>
        <begin position="163"/>
        <end position="246"/>
    </location>
</feature>
<dbReference type="InterPro" id="IPR000219">
    <property type="entry name" value="DH_dom"/>
</dbReference>
<dbReference type="EMBL" id="JAEPQZ010000018">
    <property type="protein sequence ID" value="KAG2172003.1"/>
    <property type="molecule type" value="Genomic_DNA"/>
</dbReference>
<feature type="region of interest" description="Disordered" evidence="3">
    <location>
        <begin position="1"/>
        <end position="49"/>
    </location>
</feature>
<reference evidence="6" key="1">
    <citation type="submission" date="2020-12" db="EMBL/GenBank/DDBJ databases">
        <title>Metabolic potential, ecology and presence of endohyphal bacteria is reflected in genomic diversity of Mucoromycotina.</title>
        <authorList>
            <person name="Muszewska A."/>
            <person name="Okrasinska A."/>
            <person name="Steczkiewicz K."/>
            <person name="Drgas O."/>
            <person name="Orlowska M."/>
            <person name="Perlinska-Lenart U."/>
            <person name="Aleksandrzak-Piekarczyk T."/>
            <person name="Szatraj K."/>
            <person name="Zielenkiewicz U."/>
            <person name="Pilsyk S."/>
            <person name="Malc E."/>
            <person name="Mieczkowski P."/>
            <person name="Kruszewska J.S."/>
            <person name="Biernat P."/>
            <person name="Pawlowska J."/>
        </authorList>
    </citation>
    <scope>NUCLEOTIDE SEQUENCE</scope>
    <source>
        <strain evidence="6">WA0000067209</strain>
    </source>
</reference>
<accession>A0A8H7PDP0</accession>
<dbReference type="InterPro" id="IPR036388">
    <property type="entry name" value="WH-like_DNA-bd_sf"/>
</dbReference>
<keyword evidence="2" id="KW-0344">Guanine-nucleotide releasing factor</keyword>
<evidence type="ECO:0000256" key="3">
    <source>
        <dbReference type="SAM" id="MobiDB-lite"/>
    </source>
</evidence>
<keyword evidence="1" id="KW-0597">Phosphoprotein</keyword>
<feature type="compositionally biased region" description="Basic and acidic residues" evidence="3">
    <location>
        <begin position="135"/>
        <end position="148"/>
    </location>
</feature>
<evidence type="ECO:0000313" key="6">
    <source>
        <dbReference type="EMBL" id="KAG2172003.1"/>
    </source>
</evidence>
<dbReference type="PROSITE" id="PS50010">
    <property type="entry name" value="DH_2"/>
    <property type="match status" value="1"/>
</dbReference>
<dbReference type="InterPro" id="IPR000591">
    <property type="entry name" value="DEP_dom"/>
</dbReference>
<sequence>MTSHLAHKPDPPSHDLLPPTPTSLYNQKLTFSMPTTPPPLPPPHANTANTIDQETWNRLNLNYKPANYNLNLPQQRSSDSDGPPKELRFPYSQAQPPPGGLEYAWEQKYGLVTPANSQQQQPAVFRQSAPSGYFARHDSRPLLPSERYDRRSFVMPTERYRQIPRLSSNNNQYVLPPLDRYHNREPPSPPHYAPAHRDTRIASLPQLPSESRTSQQSGGGYHSRDSEDQTPAYQPIQPSDQQPRLQERYSENQLSIVPDGPNHAQRSQSVSYGSMFNQVKQDRDRHKEHELFLSKGTPLVYPGLLSLVAQEFKRQVEVGTRIKDGLEYKNVFDGRQAVTKLSLIICTNNRKLALRLGRALEFQKLFHDVSYEHRLLDSDHELYQFHDHVMHITSYRETDLDMTGKEEIPDEKYEESESSFEVNYDEPVSGVYTELTNCYSPTCTGSRPCYSRSCPKRFIQNHVEDSGYRSSLNRSVSATLSHTPPQELWVNQVSSTIVDSLTKQDRKRQENIFELIYTEKNFVTDIEYVYQMWIVPLLTTDAIPSSRRDHFVHTVFSNITAIHEVNSRLLFALQKRQSEHPVVSQIGDVMLAHVVNFEPFVEYGARQYGAKMAFERERAVNQEFDAFIKEVERKPESRKLEINGYLTKPTTRLGRYNLLLGEILKNTPEGHSDCVAIKKAMDIITKFLRRVNIESGNAKNKFDLRQLHDNMSFKNKSDDTNLDLLAEERLIIKQGSLKKTAALDSTNYQLILLDNYLLITKLKVVGLEEHYTVQRKPIPLELLMVGVPEQTRVRRASSILPYARPGSAIPNVNLSVNAPVWPTVTDVGGYTSNKGGFPISFHHVGRKGSGHFTLYAPTLAARRPWIDKIEKQKELFMKNRRIFELVHICDRLFCLTNRVNHSVSFDNGRYFLLAADQGVYLARAGDIAPPRRILHLDHCTQVQVIEETFTVLVVADRVLWEFPFDILHTKHGEKPDAGRKLRNHTSFIFVGECLNKKLICIPKSSTLNSYVSTYEPTLPREIKKKSAFGRTKNQHEVGLRFFKEIYIPGEAWSVDLSPTKMFITCQRGVQLVDMRTTNTQALLDPNDPDLAFILDRERPDSGLNIRTGVKHICTYRIDAAEHLVCYDEYAFYIDGKGRRKRTGFLIEWEGQPESFAFHYPYVLAFEPSFIEVRHMLTGELEQIIPGIDMMSLLPSMRKGTIRGAMTDSHNDVYRVLFELKSLVNPNENKNAPSQLQSLAYRQTNQVNHSPPSHHTWNTSRNLKG</sequence>
<dbReference type="Pfam" id="PF15405">
    <property type="entry name" value="PH_5"/>
    <property type="match status" value="1"/>
</dbReference>
<feature type="compositionally biased region" description="Polar residues" evidence="3">
    <location>
        <begin position="229"/>
        <end position="244"/>
    </location>
</feature>
<feature type="compositionally biased region" description="Pro residues" evidence="3">
    <location>
        <begin position="35"/>
        <end position="44"/>
    </location>
</feature>
<feature type="compositionally biased region" description="Basic and acidic residues" evidence="3">
    <location>
        <begin position="78"/>
        <end position="88"/>
    </location>
</feature>
<protein>
    <submittedName>
        <fullName evidence="6">Uncharacterized protein</fullName>
    </submittedName>
</protein>